<evidence type="ECO:0000256" key="7">
    <source>
        <dbReference type="HAMAP-Rule" id="MF_01416"/>
    </source>
</evidence>
<evidence type="ECO:0000256" key="2">
    <source>
        <dbReference type="ARBA" id="ARBA00022448"/>
    </source>
</evidence>
<dbReference type="InterPro" id="IPR026015">
    <property type="entry name" value="ATP_synth_OSCP/delta_N_sf"/>
</dbReference>
<dbReference type="EMBL" id="CP017305">
    <property type="protein sequence ID" value="AOS84868.1"/>
    <property type="molecule type" value="Genomic_DNA"/>
</dbReference>
<dbReference type="AlphaFoldDB" id="A0A1D8D940"/>
<evidence type="ECO:0000313" key="8">
    <source>
        <dbReference type="EMBL" id="AOS84868.1"/>
    </source>
</evidence>
<evidence type="ECO:0000313" key="9">
    <source>
        <dbReference type="Proteomes" id="UP000095185"/>
    </source>
</evidence>
<protein>
    <recommendedName>
        <fullName evidence="7">ATP synthase subunit delta</fullName>
    </recommendedName>
    <alternativeName>
        <fullName evidence="7">ATP synthase F(1) sector subunit delta</fullName>
    </alternativeName>
    <alternativeName>
        <fullName evidence="7">F-type ATPase subunit delta</fullName>
        <shortName evidence="7">F-ATPase subunit delta</shortName>
    </alternativeName>
</protein>
<dbReference type="Proteomes" id="UP000095185">
    <property type="component" value="Chromosome"/>
</dbReference>
<dbReference type="GO" id="GO:0046933">
    <property type="term" value="F:proton-transporting ATP synthase activity, rotational mechanism"/>
    <property type="evidence" value="ECO:0007669"/>
    <property type="project" value="UniProtKB-UniRule"/>
</dbReference>
<accession>A0A1D8D940</accession>
<sequence length="181" mass="19810">MSSAIAGRRYAVALLEVAVEGNFLETVTEDLRKIQEVLAGSHELVLALKSPLINVDLKSKILEEIFRSEIDQKTMTFIKLLTHKKRANLLAGVIAEFNALIDERNGVINADVKSAVKLSDEQAKELVNSLSARTGKKIRARMLLDENLIGGVSVKIGDTIIDGSISHQLEMLKHSLLAEPA</sequence>
<dbReference type="HAMAP" id="MF_01416">
    <property type="entry name" value="ATP_synth_delta_bact"/>
    <property type="match status" value="1"/>
</dbReference>
<keyword evidence="3 7" id="KW-0375">Hydrogen ion transport</keyword>
<reference evidence="8" key="1">
    <citation type="submission" date="2016-09" db="EMBL/GenBank/DDBJ databases">
        <title>Genome sequence of Chlorobaculum limnaeum.</title>
        <authorList>
            <person name="Liu Z."/>
            <person name="Tank M."/>
            <person name="Bryant D.A."/>
        </authorList>
    </citation>
    <scope>NUCLEOTIDE SEQUENCE [LARGE SCALE GENOMIC DNA]</scope>
    <source>
        <strain evidence="8">DSM 1677</strain>
    </source>
</reference>
<keyword evidence="9" id="KW-1185">Reference proteome</keyword>
<dbReference type="KEGG" id="clz:BIU88_12465"/>
<dbReference type="GO" id="GO:0045259">
    <property type="term" value="C:proton-transporting ATP synthase complex"/>
    <property type="evidence" value="ECO:0007669"/>
    <property type="project" value="UniProtKB-KW"/>
</dbReference>
<keyword evidence="6 7" id="KW-0066">ATP synthesis</keyword>
<evidence type="ECO:0000256" key="1">
    <source>
        <dbReference type="ARBA" id="ARBA00004370"/>
    </source>
</evidence>
<keyword evidence="4 7" id="KW-0406">Ion transport</keyword>
<dbReference type="SUPFAM" id="SSF47928">
    <property type="entry name" value="N-terminal domain of the delta subunit of the F1F0-ATP synthase"/>
    <property type="match status" value="1"/>
</dbReference>
<organism evidence="8 9">
    <name type="scientific">Chlorobaculum limnaeum</name>
    <dbReference type="NCBI Taxonomy" id="274537"/>
    <lineage>
        <taxon>Bacteria</taxon>
        <taxon>Pseudomonadati</taxon>
        <taxon>Chlorobiota</taxon>
        <taxon>Chlorobiia</taxon>
        <taxon>Chlorobiales</taxon>
        <taxon>Chlorobiaceae</taxon>
        <taxon>Chlorobaculum</taxon>
    </lineage>
</organism>
<keyword evidence="7" id="KW-1003">Cell membrane</keyword>
<dbReference type="InterPro" id="IPR000711">
    <property type="entry name" value="ATPase_OSCP/dsu"/>
</dbReference>
<keyword evidence="2 7" id="KW-0813">Transport</keyword>
<comment type="function">
    <text evidence="7">F(1)F(0) ATP synthase produces ATP from ADP in the presence of a proton or sodium gradient. F-type ATPases consist of two structural domains, F(1) containing the extramembraneous catalytic core and F(0) containing the membrane proton channel, linked together by a central stalk and a peripheral stalk. During catalysis, ATP synthesis in the catalytic domain of F(1) is coupled via a rotary mechanism of the central stalk subunits to proton translocation.</text>
</comment>
<evidence type="ECO:0000256" key="3">
    <source>
        <dbReference type="ARBA" id="ARBA00022781"/>
    </source>
</evidence>
<dbReference type="PRINTS" id="PR00125">
    <property type="entry name" value="ATPASEDELTA"/>
</dbReference>
<keyword evidence="5 7" id="KW-0472">Membrane</keyword>
<gene>
    <name evidence="7" type="primary">atpH</name>
    <name evidence="8" type="ORF">BIU88_12465</name>
</gene>
<evidence type="ECO:0000256" key="5">
    <source>
        <dbReference type="ARBA" id="ARBA00023136"/>
    </source>
</evidence>
<dbReference type="STRING" id="274537.BIU88_12465"/>
<keyword evidence="7" id="KW-0139">CF(1)</keyword>
<comment type="similarity">
    <text evidence="7">Belongs to the ATPase delta chain family.</text>
</comment>
<proteinExistence type="inferred from homology"/>
<dbReference type="GO" id="GO:0005886">
    <property type="term" value="C:plasma membrane"/>
    <property type="evidence" value="ECO:0007669"/>
    <property type="project" value="UniProtKB-SubCell"/>
</dbReference>
<name>A0A1D8D940_CHLLM</name>
<dbReference type="NCBIfam" id="NF004403">
    <property type="entry name" value="PRK05758.2-4"/>
    <property type="match status" value="1"/>
</dbReference>
<evidence type="ECO:0000256" key="6">
    <source>
        <dbReference type="ARBA" id="ARBA00023310"/>
    </source>
</evidence>
<dbReference type="OrthoDB" id="9802471at2"/>
<comment type="subcellular location">
    <subcellularLocation>
        <location evidence="7">Cell membrane</location>
        <topology evidence="7">Peripheral membrane protein</topology>
    </subcellularLocation>
    <subcellularLocation>
        <location evidence="1">Membrane</location>
    </subcellularLocation>
</comment>
<dbReference type="NCBIfam" id="TIGR01145">
    <property type="entry name" value="ATP_synt_delta"/>
    <property type="match status" value="1"/>
</dbReference>
<dbReference type="PANTHER" id="PTHR11910">
    <property type="entry name" value="ATP SYNTHASE DELTA CHAIN"/>
    <property type="match status" value="1"/>
</dbReference>
<dbReference type="RefSeq" id="WP_069811097.1">
    <property type="nucleotide sequence ID" value="NZ_CP017305.1"/>
</dbReference>
<comment type="subunit">
    <text evidence="7">F-type ATPases have 2 components, F(1) - the catalytic core - and F(0) - the membrane proton channel. F(1) has five subunits: alpha(3), beta(3), gamma(1), delta(1), epsilon(1). F(0) has three main subunits: a(1), b(2) and c(10-14). The alpha and beta chains form an alternating ring which encloses part of the gamma chain. F(1) is attached to F(0) by a central stalk formed by the gamma and epsilon chains, while a peripheral stalk is formed by the delta and b chains.</text>
</comment>
<comment type="function">
    <text evidence="7">This protein is part of the stalk that links CF(0) to CF(1). It either transmits conformational changes from CF(0) to CF(1) or is implicated in proton conduction.</text>
</comment>
<dbReference type="Gene3D" id="1.10.520.20">
    <property type="entry name" value="N-terminal domain of the delta subunit of the F1F0-ATP synthase"/>
    <property type="match status" value="1"/>
</dbReference>
<evidence type="ECO:0000256" key="4">
    <source>
        <dbReference type="ARBA" id="ARBA00023065"/>
    </source>
</evidence>
<dbReference type="Pfam" id="PF00213">
    <property type="entry name" value="OSCP"/>
    <property type="match status" value="1"/>
</dbReference>